<evidence type="ECO:0000256" key="1">
    <source>
        <dbReference type="SAM" id="MobiDB-lite"/>
    </source>
</evidence>
<organism evidence="3 4">
    <name type="scientific">Discostella pseudostelligera</name>
    <dbReference type="NCBI Taxonomy" id="259834"/>
    <lineage>
        <taxon>Eukaryota</taxon>
        <taxon>Sar</taxon>
        <taxon>Stramenopiles</taxon>
        <taxon>Ochrophyta</taxon>
        <taxon>Bacillariophyta</taxon>
        <taxon>Coscinodiscophyceae</taxon>
        <taxon>Thalassiosirophycidae</taxon>
        <taxon>Stephanodiscales</taxon>
        <taxon>Stephanodiscaceae</taxon>
        <taxon>Discostella</taxon>
    </lineage>
</organism>
<reference evidence="3 4" key="1">
    <citation type="submission" date="2024-10" db="EMBL/GenBank/DDBJ databases">
        <title>Updated reference genomes for cyclostephanoid diatoms.</title>
        <authorList>
            <person name="Roberts W.R."/>
            <person name="Alverson A.J."/>
        </authorList>
    </citation>
    <scope>NUCLEOTIDE SEQUENCE [LARGE SCALE GENOMIC DNA]</scope>
    <source>
        <strain evidence="3 4">AJA232-27</strain>
    </source>
</reference>
<evidence type="ECO:0000256" key="2">
    <source>
        <dbReference type="SAM" id="SignalP"/>
    </source>
</evidence>
<proteinExistence type="predicted"/>
<evidence type="ECO:0000313" key="4">
    <source>
        <dbReference type="Proteomes" id="UP001530293"/>
    </source>
</evidence>
<sequence length="409" mass="47221">MMSSCFVALWLHHLLLFLSPLANASRRGKHHHHHHQEQEQQQQRHLFVRKSFQWKASLHTRTGVASSHEESIFKAYHNHQHPAAPTVGHRRNKHNHDYDSETLSSSIKRHCQQSKASERYEFAHKIFSTYPKFLERPLLTAGLCRVTVSPPSSSQPSSSSISISSLECRLLQLFKLPPTLLIFGKPRCCSCSRRTIPLLLHTQTQSNNLSADVMEKYDGPSSTIPNPKEEMICCIEIPIVGGLLAHVDTPTLDMTTTTTTPKSSANEWTSSKRSTKDPVVENGYLRFTWFETQCRTNQWKSHRHQQQQQQQNISQPEIHIITQIGGHYRPTLAGPTLPIPKWRNSIYCSTQRIFHAYVMYRFHGYVMNEYSTTMFGRRDGQRTVVPTTDNTDTGWWAPEQHHDIEEYKY</sequence>
<dbReference type="AlphaFoldDB" id="A0ABD3MFH3"/>
<comment type="caution">
    <text evidence="3">The sequence shown here is derived from an EMBL/GenBank/DDBJ whole genome shotgun (WGS) entry which is preliminary data.</text>
</comment>
<protein>
    <submittedName>
        <fullName evidence="3">Uncharacterized protein</fullName>
    </submittedName>
</protein>
<keyword evidence="2" id="KW-0732">Signal</keyword>
<feature type="signal peptide" evidence="2">
    <location>
        <begin position="1"/>
        <end position="24"/>
    </location>
</feature>
<dbReference type="Proteomes" id="UP001530293">
    <property type="component" value="Unassembled WGS sequence"/>
</dbReference>
<feature type="chain" id="PRO_5044823617" evidence="2">
    <location>
        <begin position="25"/>
        <end position="409"/>
    </location>
</feature>
<evidence type="ECO:0000313" key="3">
    <source>
        <dbReference type="EMBL" id="KAL3760701.1"/>
    </source>
</evidence>
<feature type="compositionally biased region" description="Polar residues" evidence="1">
    <location>
        <begin position="262"/>
        <end position="272"/>
    </location>
</feature>
<dbReference type="EMBL" id="JALLBG020000173">
    <property type="protein sequence ID" value="KAL3760701.1"/>
    <property type="molecule type" value="Genomic_DNA"/>
</dbReference>
<accession>A0ABD3MFH3</accession>
<name>A0ABD3MFH3_9STRA</name>
<gene>
    <name evidence="3" type="ORF">ACHAWU_000021</name>
</gene>
<feature type="region of interest" description="Disordered" evidence="1">
    <location>
        <begin position="255"/>
        <end position="274"/>
    </location>
</feature>
<keyword evidence="4" id="KW-1185">Reference proteome</keyword>